<sequence>MQRNWIGRSVGADITFEIEGRDEKITVFSTRPDTLHGRRSSSWRPSPTSRPSSRHPPTSRCGRGSRRTWKRCSARPTSSGRRPIVRRPVCSWGTTRSNPVNGEKLPIWAADYVLADYGHGAVMAVPAHDQRDLDFARAFDLPVKVVVDTTAPVTGAIPVIEVDEDGVPIDPLGDRNAIARMIEELEAKGVGPRRQDLSPARLAHLAGSGTGARRSRCCMPRDGSIVPVPADQLPVVLPSVEGTRPEAQGIVAARRRDRLGAGRRPRDGADVAARPRHDGHVVDSSWYFLRFLSPGDETQAFSGREAAKWGPVDFYIGGVEHAILHLLYARFITKALFDMGLVEFTEPFSSLINQGMVILDGAKMSKSRATWCCSRRSSTLTAPTRCASPSPSAGPVEDDKDWNDVSTTGAAKFLARACGSRTRSTATPTWCGGRG</sequence>
<dbReference type="OrthoDB" id="15954at2759"/>
<dbReference type="InterPro" id="IPR025709">
    <property type="entry name" value="Leu_tRNA-synth_edit"/>
</dbReference>
<feature type="domain" description="Leucyl-tRNA synthetase editing" evidence="9">
    <location>
        <begin position="3"/>
        <end position="37"/>
    </location>
</feature>
<evidence type="ECO:0000256" key="8">
    <source>
        <dbReference type="SAM" id="MobiDB-lite"/>
    </source>
</evidence>
<keyword evidence="5" id="KW-0067">ATP-binding</keyword>
<dbReference type="Gene3D" id="3.40.50.620">
    <property type="entry name" value="HUPs"/>
    <property type="match status" value="1"/>
</dbReference>
<keyword evidence="3" id="KW-0436">Ligase</keyword>
<feature type="domain" description="Leucyl-tRNA synthetase editing" evidence="9">
    <location>
        <begin position="93"/>
        <end position="149"/>
    </location>
</feature>
<dbReference type="Gene3D" id="1.10.730.10">
    <property type="entry name" value="Isoleucyl-tRNA Synthetase, Domain 1"/>
    <property type="match status" value="1"/>
</dbReference>
<protein>
    <recommendedName>
        <fullName evidence="2">leucine--tRNA ligase</fullName>
        <ecNumber evidence="2">6.1.1.4</ecNumber>
    </recommendedName>
</protein>
<evidence type="ECO:0000313" key="11">
    <source>
        <dbReference type="Proteomes" id="UP001151287"/>
    </source>
</evidence>
<keyword evidence="7" id="KW-0030">Aminoacyl-tRNA synthetase</keyword>
<name>A0A9Q0C051_9POAL</name>
<keyword evidence="4" id="KW-0547">Nucleotide-binding</keyword>
<feature type="region of interest" description="Disordered" evidence="8">
    <location>
        <begin position="27"/>
        <end position="84"/>
    </location>
</feature>
<evidence type="ECO:0000256" key="1">
    <source>
        <dbReference type="ARBA" id="ARBA00005594"/>
    </source>
</evidence>
<proteinExistence type="inferred from homology"/>
<dbReference type="GO" id="GO:0005829">
    <property type="term" value="C:cytosol"/>
    <property type="evidence" value="ECO:0007669"/>
    <property type="project" value="TreeGrafter"/>
</dbReference>
<evidence type="ECO:0000256" key="6">
    <source>
        <dbReference type="ARBA" id="ARBA00022917"/>
    </source>
</evidence>
<dbReference type="SUPFAM" id="SSF50677">
    <property type="entry name" value="ValRS/IleRS/LeuRS editing domain"/>
    <property type="match status" value="1"/>
</dbReference>
<evidence type="ECO:0000256" key="7">
    <source>
        <dbReference type="ARBA" id="ARBA00023146"/>
    </source>
</evidence>
<dbReference type="SUPFAM" id="SSF52374">
    <property type="entry name" value="Nucleotidylyl transferase"/>
    <property type="match status" value="1"/>
</dbReference>
<feature type="compositionally biased region" description="Low complexity" evidence="8">
    <location>
        <begin position="40"/>
        <end position="60"/>
    </location>
</feature>
<evidence type="ECO:0000259" key="9">
    <source>
        <dbReference type="Pfam" id="PF13603"/>
    </source>
</evidence>
<feature type="compositionally biased region" description="Basic residues" evidence="8">
    <location>
        <begin position="63"/>
        <end position="73"/>
    </location>
</feature>
<feature type="region of interest" description="Disordered" evidence="8">
    <location>
        <begin position="381"/>
        <end position="401"/>
    </location>
</feature>
<dbReference type="InterPro" id="IPR014729">
    <property type="entry name" value="Rossmann-like_a/b/a_fold"/>
</dbReference>
<dbReference type="EMBL" id="JAMQYH010000058">
    <property type="protein sequence ID" value="KAJ1683989.1"/>
    <property type="molecule type" value="Genomic_DNA"/>
</dbReference>
<dbReference type="InterPro" id="IPR009008">
    <property type="entry name" value="Val/Leu/Ile-tRNA-synth_edit"/>
</dbReference>
<dbReference type="Proteomes" id="UP001151287">
    <property type="component" value="Unassembled WGS sequence"/>
</dbReference>
<feature type="compositionally biased region" description="Polar residues" evidence="8">
    <location>
        <begin position="381"/>
        <end position="391"/>
    </location>
</feature>
<dbReference type="Gene3D" id="3.90.740.10">
    <property type="entry name" value="Valyl/Leucyl/Isoleucyl-tRNA synthetase, editing domain"/>
    <property type="match status" value="2"/>
</dbReference>
<evidence type="ECO:0000256" key="3">
    <source>
        <dbReference type="ARBA" id="ARBA00022598"/>
    </source>
</evidence>
<dbReference type="AlphaFoldDB" id="A0A9Q0C051"/>
<dbReference type="PRINTS" id="PR00985">
    <property type="entry name" value="TRNASYNTHLEU"/>
</dbReference>
<dbReference type="GO" id="GO:0004823">
    <property type="term" value="F:leucine-tRNA ligase activity"/>
    <property type="evidence" value="ECO:0007669"/>
    <property type="project" value="UniProtKB-EC"/>
</dbReference>
<evidence type="ECO:0000256" key="5">
    <source>
        <dbReference type="ARBA" id="ARBA00022840"/>
    </source>
</evidence>
<evidence type="ECO:0000256" key="4">
    <source>
        <dbReference type="ARBA" id="ARBA00022741"/>
    </source>
</evidence>
<keyword evidence="11" id="KW-1185">Reference proteome</keyword>
<dbReference type="Pfam" id="PF13603">
    <property type="entry name" value="tRNA-synt_1_2"/>
    <property type="match status" value="2"/>
</dbReference>
<dbReference type="GO" id="GO:0005524">
    <property type="term" value="F:ATP binding"/>
    <property type="evidence" value="ECO:0007669"/>
    <property type="project" value="UniProtKB-KW"/>
</dbReference>
<dbReference type="PANTHER" id="PTHR43740:SF2">
    <property type="entry name" value="LEUCINE--TRNA LIGASE, MITOCHONDRIAL"/>
    <property type="match status" value="1"/>
</dbReference>
<dbReference type="EC" id="6.1.1.4" evidence="2"/>
<comment type="similarity">
    <text evidence="1">Belongs to the class-I aminoacyl-tRNA synthetase family.</text>
</comment>
<dbReference type="InterPro" id="IPR002302">
    <property type="entry name" value="Leu-tRNA-ligase"/>
</dbReference>
<gene>
    <name evidence="10" type="ORF">LUZ63_020799</name>
</gene>
<dbReference type="PANTHER" id="PTHR43740">
    <property type="entry name" value="LEUCYL-TRNA SYNTHETASE"/>
    <property type="match status" value="1"/>
</dbReference>
<accession>A0A9Q0C051</accession>
<dbReference type="GO" id="GO:0002161">
    <property type="term" value="F:aminoacyl-tRNA deacylase activity"/>
    <property type="evidence" value="ECO:0007669"/>
    <property type="project" value="InterPro"/>
</dbReference>
<keyword evidence="6" id="KW-0648">Protein biosynthesis</keyword>
<evidence type="ECO:0000256" key="2">
    <source>
        <dbReference type="ARBA" id="ARBA00013164"/>
    </source>
</evidence>
<reference evidence="10" key="1">
    <citation type="journal article" date="2022" name="Cell">
        <title>Repeat-based holocentromeres influence genome architecture and karyotype evolution.</title>
        <authorList>
            <person name="Hofstatter P.G."/>
            <person name="Thangavel G."/>
            <person name="Lux T."/>
            <person name="Neumann P."/>
            <person name="Vondrak T."/>
            <person name="Novak P."/>
            <person name="Zhang M."/>
            <person name="Costa L."/>
            <person name="Castellani M."/>
            <person name="Scott A."/>
            <person name="Toegelov H."/>
            <person name="Fuchs J."/>
            <person name="Mata-Sucre Y."/>
            <person name="Dias Y."/>
            <person name="Vanzela A.L.L."/>
            <person name="Huettel B."/>
            <person name="Almeida C.C.S."/>
            <person name="Simkova H."/>
            <person name="Souza G."/>
            <person name="Pedrosa-Harand A."/>
            <person name="Macas J."/>
            <person name="Mayer K.F.X."/>
            <person name="Houben A."/>
            <person name="Marques A."/>
        </authorList>
    </citation>
    <scope>NUCLEOTIDE SEQUENCE</scope>
    <source>
        <strain evidence="10">RhyBre1mFocal</strain>
    </source>
</reference>
<comment type="caution">
    <text evidence="10">The sequence shown here is derived from an EMBL/GenBank/DDBJ whole genome shotgun (WGS) entry which is preliminary data.</text>
</comment>
<dbReference type="GO" id="GO:0006429">
    <property type="term" value="P:leucyl-tRNA aminoacylation"/>
    <property type="evidence" value="ECO:0007669"/>
    <property type="project" value="InterPro"/>
</dbReference>
<organism evidence="10 11">
    <name type="scientific">Rhynchospora breviuscula</name>
    <dbReference type="NCBI Taxonomy" id="2022672"/>
    <lineage>
        <taxon>Eukaryota</taxon>
        <taxon>Viridiplantae</taxon>
        <taxon>Streptophyta</taxon>
        <taxon>Embryophyta</taxon>
        <taxon>Tracheophyta</taxon>
        <taxon>Spermatophyta</taxon>
        <taxon>Magnoliopsida</taxon>
        <taxon>Liliopsida</taxon>
        <taxon>Poales</taxon>
        <taxon>Cyperaceae</taxon>
        <taxon>Cyperoideae</taxon>
        <taxon>Rhynchosporeae</taxon>
        <taxon>Rhynchospora</taxon>
    </lineage>
</organism>
<evidence type="ECO:0000313" key="10">
    <source>
        <dbReference type="EMBL" id="KAJ1683989.1"/>
    </source>
</evidence>